<dbReference type="OMA" id="NMNTRDS"/>
<dbReference type="GO" id="GO:0005739">
    <property type="term" value="C:mitochondrion"/>
    <property type="evidence" value="ECO:0007669"/>
    <property type="project" value="TreeGrafter"/>
</dbReference>
<dbReference type="Pfam" id="PF21864">
    <property type="entry name" value="MORF_dom"/>
    <property type="match status" value="1"/>
</dbReference>
<dbReference type="PANTHER" id="PTHR31346:SF5">
    <property type="entry name" value="MULTIPLE ORGANELLAR RNA EDITING FACTOR 1, MITOCHONDRIAL"/>
    <property type="match status" value="1"/>
</dbReference>
<feature type="domain" description="MORF/ORRM1/DAG-like MORF" evidence="3">
    <location>
        <begin position="89"/>
        <end position="178"/>
    </location>
</feature>
<proteinExistence type="predicted"/>
<feature type="region of interest" description="Disordered" evidence="2">
    <location>
        <begin position="173"/>
        <end position="356"/>
    </location>
</feature>
<dbReference type="InterPro" id="IPR054059">
    <property type="entry name" value="MORF/ORRM1/DAG-like_MORF"/>
</dbReference>
<organism evidence="4 5">
    <name type="scientific">Taxus chinensis</name>
    <name type="common">Chinese yew</name>
    <name type="synonym">Taxus wallichiana var. chinensis</name>
    <dbReference type="NCBI Taxonomy" id="29808"/>
    <lineage>
        <taxon>Eukaryota</taxon>
        <taxon>Viridiplantae</taxon>
        <taxon>Streptophyta</taxon>
        <taxon>Embryophyta</taxon>
        <taxon>Tracheophyta</taxon>
        <taxon>Spermatophyta</taxon>
        <taxon>Pinopsida</taxon>
        <taxon>Pinidae</taxon>
        <taxon>Conifers II</taxon>
        <taxon>Cupressales</taxon>
        <taxon>Taxaceae</taxon>
        <taxon>Taxus</taxon>
    </lineage>
</organism>
<comment type="caution">
    <text evidence="4">The sequence shown here is derived from an EMBL/GenBank/DDBJ whole genome shotgun (WGS) entry which is preliminary data.</text>
</comment>
<dbReference type="PANTHER" id="PTHR31346">
    <property type="entry name" value="MULTIPLE ORGANELLAR RNA EDITING FACTOR 2, CHLOROPLASTIC-RELATED-RELATED"/>
    <property type="match status" value="1"/>
</dbReference>
<accession>A0AA38GQS4</accession>
<evidence type="ECO:0000256" key="1">
    <source>
        <dbReference type="ARBA" id="ARBA00022946"/>
    </source>
</evidence>
<sequence length="356" mass="40012">MAIMASRLQRAVAVARAFSTTSAAFPTRPSSPAFVQKMLPSGHVNQPSVLPFRFLGARFFSDVDLDSTNSFSTVVNGKVRSTLFEGTDYNHWLVTMEFPDPQPTKEEKIRAFENTLANVVGSLEEAKKRIYIICTTVYTGFKCQLEEELTQKMEAQPGVTWVLPDSYADPKTKTYGGTGDRYNMGVLTPDPNANNYNRYGGRYNDRPMNRRRDSLPLERNDRRRDFQPIERQPYVAPVERQPYVVPPPPPPPQTPPMDRQTYSPPPPPPMDRQTYSPPPPPPMDRQPYSSPPMGARGQDYSRGQDYRPPVDGRGPMPPADRQDYRPPMAERAPIPSAEPIHGQQEDATGAQGRGPF</sequence>
<evidence type="ECO:0000313" key="4">
    <source>
        <dbReference type="EMBL" id="KAH9326612.1"/>
    </source>
</evidence>
<evidence type="ECO:0000259" key="3">
    <source>
        <dbReference type="Pfam" id="PF21864"/>
    </source>
</evidence>
<protein>
    <recommendedName>
        <fullName evidence="3">MORF/ORRM1/DAG-like MORF domain-containing protein</fullName>
    </recommendedName>
</protein>
<feature type="compositionally biased region" description="Basic and acidic residues" evidence="2">
    <location>
        <begin position="203"/>
        <end position="228"/>
    </location>
</feature>
<keyword evidence="5" id="KW-1185">Reference proteome</keyword>
<feature type="compositionally biased region" description="Pro residues" evidence="2">
    <location>
        <begin position="263"/>
        <end position="284"/>
    </location>
</feature>
<name>A0AA38GQS4_TAXCH</name>
<feature type="compositionally biased region" description="Pro residues" evidence="2">
    <location>
        <begin position="244"/>
        <end position="255"/>
    </location>
</feature>
<dbReference type="Gene3D" id="3.30.70.80">
    <property type="entry name" value="Peptidase S8 propeptide/proteinase inhibitor I9"/>
    <property type="match status" value="1"/>
</dbReference>
<dbReference type="GO" id="GO:0080156">
    <property type="term" value="P:mitochondrial mRNA modification"/>
    <property type="evidence" value="ECO:0007669"/>
    <property type="project" value="TreeGrafter"/>
</dbReference>
<dbReference type="InterPro" id="IPR037045">
    <property type="entry name" value="S8pro/Inhibitor_I9_sf"/>
</dbReference>
<keyword evidence="1" id="KW-0809">Transit peptide</keyword>
<dbReference type="EMBL" id="JAHRHJ020000002">
    <property type="protein sequence ID" value="KAH9326612.1"/>
    <property type="molecule type" value="Genomic_DNA"/>
</dbReference>
<gene>
    <name evidence="4" type="ORF">KI387_006790</name>
</gene>
<dbReference type="Proteomes" id="UP000824469">
    <property type="component" value="Unassembled WGS sequence"/>
</dbReference>
<dbReference type="AlphaFoldDB" id="A0AA38GQS4"/>
<dbReference type="InterPro" id="IPR039206">
    <property type="entry name" value="MORF/ORRM1/DAG-like"/>
</dbReference>
<evidence type="ECO:0000256" key="2">
    <source>
        <dbReference type="SAM" id="MobiDB-lite"/>
    </source>
</evidence>
<reference evidence="4 5" key="1">
    <citation type="journal article" date="2021" name="Nat. Plants">
        <title>The Taxus genome provides insights into paclitaxel biosynthesis.</title>
        <authorList>
            <person name="Xiong X."/>
            <person name="Gou J."/>
            <person name="Liao Q."/>
            <person name="Li Y."/>
            <person name="Zhou Q."/>
            <person name="Bi G."/>
            <person name="Li C."/>
            <person name="Du R."/>
            <person name="Wang X."/>
            <person name="Sun T."/>
            <person name="Guo L."/>
            <person name="Liang H."/>
            <person name="Lu P."/>
            <person name="Wu Y."/>
            <person name="Zhang Z."/>
            <person name="Ro D.K."/>
            <person name="Shang Y."/>
            <person name="Huang S."/>
            <person name="Yan J."/>
        </authorList>
    </citation>
    <scope>NUCLEOTIDE SEQUENCE [LARGE SCALE GENOMIC DNA]</scope>
    <source>
        <strain evidence="4">Ta-2019</strain>
    </source>
</reference>
<dbReference type="GO" id="GO:0016554">
    <property type="term" value="P:cytidine to uridine editing"/>
    <property type="evidence" value="ECO:0007669"/>
    <property type="project" value="InterPro"/>
</dbReference>
<evidence type="ECO:0000313" key="5">
    <source>
        <dbReference type="Proteomes" id="UP000824469"/>
    </source>
</evidence>